<organism evidence="10 11">
    <name type="scientific">Pleurodeles waltl</name>
    <name type="common">Iberian ribbed newt</name>
    <dbReference type="NCBI Taxonomy" id="8319"/>
    <lineage>
        <taxon>Eukaryota</taxon>
        <taxon>Metazoa</taxon>
        <taxon>Chordata</taxon>
        <taxon>Craniata</taxon>
        <taxon>Vertebrata</taxon>
        <taxon>Euteleostomi</taxon>
        <taxon>Amphibia</taxon>
        <taxon>Batrachia</taxon>
        <taxon>Caudata</taxon>
        <taxon>Salamandroidea</taxon>
        <taxon>Salamandridae</taxon>
        <taxon>Pleurodelinae</taxon>
        <taxon>Pleurodeles</taxon>
    </lineage>
</organism>
<feature type="non-terminal residue" evidence="10">
    <location>
        <position position="1"/>
    </location>
</feature>
<keyword evidence="11" id="KW-1185">Reference proteome</keyword>
<keyword evidence="5" id="KW-0378">Hydrolase</keyword>
<evidence type="ECO:0000256" key="6">
    <source>
        <dbReference type="ARBA" id="ARBA00022839"/>
    </source>
</evidence>
<feature type="non-terminal residue" evidence="10">
    <location>
        <position position="72"/>
    </location>
</feature>
<name>A0AAV7MNK2_PLEWA</name>
<dbReference type="AlphaFoldDB" id="A0AAV7MNK2"/>
<dbReference type="SUPFAM" id="SSF56024">
    <property type="entry name" value="Phospholipase D/nuclease"/>
    <property type="match status" value="1"/>
</dbReference>
<evidence type="ECO:0000256" key="3">
    <source>
        <dbReference type="ARBA" id="ARBA00022722"/>
    </source>
</evidence>
<dbReference type="Pfam" id="PF06087">
    <property type="entry name" value="Tyr-DNA_phospho"/>
    <property type="match status" value="1"/>
</dbReference>
<gene>
    <name evidence="10" type="ORF">NDU88_002723</name>
</gene>
<keyword evidence="7" id="KW-0234">DNA repair</keyword>
<dbReference type="PANTHER" id="PTHR12415">
    <property type="entry name" value="TYROSYL-DNA PHOSPHODIESTERASE 1"/>
    <property type="match status" value="1"/>
</dbReference>
<keyword evidence="3" id="KW-0540">Nuclease</keyword>
<dbReference type="GO" id="GO:0003690">
    <property type="term" value="F:double-stranded DNA binding"/>
    <property type="evidence" value="ECO:0007669"/>
    <property type="project" value="TreeGrafter"/>
</dbReference>
<dbReference type="GO" id="GO:0017005">
    <property type="term" value="F:3'-tyrosyl-DNA phosphodiesterase activity"/>
    <property type="evidence" value="ECO:0007669"/>
    <property type="project" value="TreeGrafter"/>
</dbReference>
<reference evidence="10" key="1">
    <citation type="journal article" date="2022" name="bioRxiv">
        <title>Sequencing and chromosome-scale assembly of the giantPleurodeles waltlgenome.</title>
        <authorList>
            <person name="Brown T."/>
            <person name="Elewa A."/>
            <person name="Iarovenko S."/>
            <person name="Subramanian E."/>
            <person name="Araus A.J."/>
            <person name="Petzold A."/>
            <person name="Susuki M."/>
            <person name="Suzuki K.-i.T."/>
            <person name="Hayashi T."/>
            <person name="Toyoda A."/>
            <person name="Oliveira C."/>
            <person name="Osipova E."/>
            <person name="Leigh N.D."/>
            <person name="Simon A."/>
            <person name="Yun M.H."/>
        </authorList>
    </citation>
    <scope>NUCLEOTIDE SEQUENCE</scope>
    <source>
        <strain evidence="10">20211129_DDA</strain>
        <tissue evidence="10">Liver</tissue>
    </source>
</reference>
<dbReference type="EMBL" id="JANPWB010000013">
    <property type="protein sequence ID" value="KAJ1105315.1"/>
    <property type="molecule type" value="Genomic_DNA"/>
</dbReference>
<sequence length="72" mass="7911">ANLSKAAWGSLEKNGTQLMIRSYELGVLFLPAAFGLDTNAFDVKVNVFASSQQKTMSFPVPYDLPLEHYGSK</sequence>
<keyword evidence="4" id="KW-0227">DNA damage</keyword>
<dbReference type="GO" id="GO:0003697">
    <property type="term" value="F:single-stranded DNA binding"/>
    <property type="evidence" value="ECO:0007669"/>
    <property type="project" value="TreeGrafter"/>
</dbReference>
<evidence type="ECO:0000256" key="5">
    <source>
        <dbReference type="ARBA" id="ARBA00022801"/>
    </source>
</evidence>
<keyword evidence="6" id="KW-0269">Exonuclease</keyword>
<evidence type="ECO:0000256" key="8">
    <source>
        <dbReference type="ARBA" id="ARBA00023242"/>
    </source>
</evidence>
<accession>A0AAV7MNK2</accession>
<evidence type="ECO:0000313" key="10">
    <source>
        <dbReference type="EMBL" id="KAJ1105315.1"/>
    </source>
</evidence>
<dbReference type="GO" id="GO:0006281">
    <property type="term" value="P:DNA repair"/>
    <property type="evidence" value="ECO:0007669"/>
    <property type="project" value="UniProtKB-KW"/>
</dbReference>
<dbReference type="InterPro" id="IPR010347">
    <property type="entry name" value="Tdp1"/>
</dbReference>
<dbReference type="GO" id="GO:0004527">
    <property type="term" value="F:exonuclease activity"/>
    <property type="evidence" value="ECO:0007669"/>
    <property type="project" value="UniProtKB-KW"/>
</dbReference>
<comment type="caution">
    <text evidence="10">The sequence shown here is derived from an EMBL/GenBank/DDBJ whole genome shotgun (WGS) entry which is preliminary data.</text>
</comment>
<protein>
    <submittedName>
        <fullName evidence="10">Uncharacterized protein</fullName>
    </submittedName>
</protein>
<evidence type="ECO:0000313" key="11">
    <source>
        <dbReference type="Proteomes" id="UP001066276"/>
    </source>
</evidence>
<dbReference type="GO" id="GO:0005634">
    <property type="term" value="C:nucleus"/>
    <property type="evidence" value="ECO:0007669"/>
    <property type="project" value="UniProtKB-SubCell"/>
</dbReference>
<dbReference type="Proteomes" id="UP001066276">
    <property type="component" value="Chromosome 9"/>
</dbReference>
<evidence type="ECO:0000256" key="2">
    <source>
        <dbReference type="ARBA" id="ARBA00010205"/>
    </source>
</evidence>
<evidence type="ECO:0000256" key="9">
    <source>
        <dbReference type="PIRSR" id="PIRSR610347-3"/>
    </source>
</evidence>
<dbReference type="Gene3D" id="3.30.870.10">
    <property type="entry name" value="Endonuclease Chain A"/>
    <property type="match status" value="1"/>
</dbReference>
<keyword evidence="8" id="KW-0539">Nucleus</keyword>
<evidence type="ECO:0000256" key="7">
    <source>
        <dbReference type="ARBA" id="ARBA00023204"/>
    </source>
</evidence>
<evidence type="ECO:0000256" key="1">
    <source>
        <dbReference type="ARBA" id="ARBA00004123"/>
    </source>
</evidence>
<comment type="subcellular location">
    <subcellularLocation>
        <location evidence="1">Nucleus</location>
    </subcellularLocation>
</comment>
<feature type="site" description="Interaction with DNA" evidence="9">
    <location>
        <position position="4"/>
    </location>
</feature>
<evidence type="ECO:0000256" key="4">
    <source>
        <dbReference type="ARBA" id="ARBA00022763"/>
    </source>
</evidence>
<proteinExistence type="inferred from homology"/>
<comment type="similarity">
    <text evidence="2">Belongs to the tyrosyl-DNA phosphodiesterase family.</text>
</comment>
<dbReference type="PANTHER" id="PTHR12415:SF0">
    <property type="entry name" value="TYROSYL-DNA PHOSPHODIESTERASE 1"/>
    <property type="match status" value="1"/>
</dbReference>